<reference evidence="3 4" key="1">
    <citation type="submission" date="2024-11" db="EMBL/GenBank/DDBJ databases">
        <title>Chromosome-level genome assembly of Eucalyptus globulus Labill. provides insights into its genome evolution.</title>
        <authorList>
            <person name="Li X."/>
        </authorList>
    </citation>
    <scope>NUCLEOTIDE SEQUENCE [LARGE SCALE GENOMIC DNA]</scope>
    <source>
        <strain evidence="3">CL2024</strain>
        <tissue evidence="3">Fresh tender leaves</tissue>
    </source>
</reference>
<feature type="transmembrane region" description="Helical" evidence="1">
    <location>
        <begin position="45"/>
        <end position="66"/>
    </location>
</feature>
<accession>A0ABD3LN38</accession>
<keyword evidence="1" id="KW-0472">Membrane</keyword>
<feature type="transmembrane region" description="Helical" evidence="1">
    <location>
        <begin position="140"/>
        <end position="157"/>
    </location>
</feature>
<dbReference type="Pfam" id="PF13968">
    <property type="entry name" value="DUF4220"/>
    <property type="match status" value="1"/>
</dbReference>
<feature type="domain" description="DUF4220" evidence="2">
    <location>
        <begin position="49"/>
        <end position="417"/>
    </location>
</feature>
<evidence type="ECO:0000313" key="3">
    <source>
        <dbReference type="EMBL" id="KAL3752852.1"/>
    </source>
</evidence>
<keyword evidence="1" id="KW-0812">Transmembrane</keyword>
<feature type="transmembrane region" description="Helical" evidence="1">
    <location>
        <begin position="289"/>
        <end position="312"/>
    </location>
</feature>
<dbReference type="EMBL" id="JBJKBG010000001">
    <property type="protein sequence ID" value="KAL3752852.1"/>
    <property type="molecule type" value="Genomic_DNA"/>
</dbReference>
<dbReference type="InterPro" id="IPR007658">
    <property type="entry name" value="DUF594"/>
</dbReference>
<name>A0ABD3LN38_EUCGL</name>
<dbReference type="AlphaFoldDB" id="A0ABD3LN38"/>
<gene>
    <name evidence="3" type="ORF">ACJRO7_000280</name>
</gene>
<dbReference type="PANTHER" id="PTHR31325">
    <property type="entry name" value="OS01G0798800 PROTEIN-RELATED"/>
    <property type="match status" value="1"/>
</dbReference>
<feature type="transmembrane region" description="Helical" evidence="1">
    <location>
        <begin position="15"/>
        <end position="33"/>
    </location>
</feature>
<organism evidence="3 4">
    <name type="scientific">Eucalyptus globulus</name>
    <name type="common">Tasmanian blue gum</name>
    <dbReference type="NCBI Taxonomy" id="34317"/>
    <lineage>
        <taxon>Eukaryota</taxon>
        <taxon>Viridiplantae</taxon>
        <taxon>Streptophyta</taxon>
        <taxon>Embryophyta</taxon>
        <taxon>Tracheophyta</taxon>
        <taxon>Spermatophyta</taxon>
        <taxon>Magnoliopsida</taxon>
        <taxon>eudicotyledons</taxon>
        <taxon>Gunneridae</taxon>
        <taxon>Pentapetalae</taxon>
        <taxon>rosids</taxon>
        <taxon>malvids</taxon>
        <taxon>Myrtales</taxon>
        <taxon>Myrtaceae</taxon>
        <taxon>Myrtoideae</taxon>
        <taxon>Eucalypteae</taxon>
        <taxon>Eucalyptus</taxon>
    </lineage>
</organism>
<feature type="transmembrane region" description="Helical" evidence="1">
    <location>
        <begin position="324"/>
        <end position="345"/>
    </location>
</feature>
<comment type="caution">
    <text evidence="3">The sequence shown here is derived from an EMBL/GenBank/DDBJ whole genome shotgun (WGS) entry which is preliminary data.</text>
</comment>
<keyword evidence="1" id="KW-1133">Transmembrane helix</keyword>
<dbReference type="Proteomes" id="UP001634007">
    <property type="component" value="Unassembled WGS sequence"/>
</dbReference>
<evidence type="ECO:0000313" key="4">
    <source>
        <dbReference type="Proteomes" id="UP001634007"/>
    </source>
</evidence>
<protein>
    <recommendedName>
        <fullName evidence="2">DUF4220 domain-containing protein</fullName>
    </recommendedName>
</protein>
<evidence type="ECO:0000256" key="1">
    <source>
        <dbReference type="SAM" id="Phobius"/>
    </source>
</evidence>
<dbReference type="Pfam" id="PF04578">
    <property type="entry name" value="DUF594"/>
    <property type="match status" value="1"/>
</dbReference>
<evidence type="ECO:0000259" key="2">
    <source>
        <dbReference type="Pfam" id="PF13968"/>
    </source>
</evidence>
<keyword evidence="4" id="KW-1185">Reference proteome</keyword>
<sequence>MTFISISELWNKWNIRSFVILSFLLQVFLVLFAPLRKKIVNGCIVFLLWLAYLMVDWVAAFGIGFISHNQGSLSTSAIEVDGALQAFWASFLLLHVGGPDTITAFSLEDSSLWRRHLLSFIFQVGATIYVYVHIFPSNHLLAIPTMLVFLAGITKNVERLRALNLSSFSRLRKSMLLSLQSKKIAFLTDESLHDDEGDQLIKELNVQRGARYSDEEAKLPESTVVKHAHYFFQIFRVFIGNLIFIYEDREMSRKYFRNVSTIDALRVISVELNFIYEVLYTKALAIYSLWGYIFRFIAFASIVLAFVVFNRLKKHGLSKLDVEITYSLLFGGIALEVIALFMLVFSDWTVAGIKRYNTGSSKLDSFLHKLVSATDNLRKPRFVMGGVERNINDAYMVLDTPFIFRRWSESISACNLCSETLMESPRKMYKYHRCSSNFRLCEKIISCLHQASKQIVGGYGLRKKLMITNTKYVSNNPFIKKLWIYIFKEVKRKSNNANNLREVRKIFEARGDLFLYSSPVGIECHHLLPYVAQANYDTSIIMWHLATEMLYNKDSIAENDEREFSKFISDYMMYLFLNQPKVVSNVGGIAQITSAELLNQLRPHANGATRDVEGLCGRLSRNFEVGNLAQEMERLGDMKWKVISGVWVEMLSYAASHIKGEAHAQVLSKGGELLTFVWLLMAHFGCLYIPEWGMHYERLGEWTNWSRF</sequence>
<proteinExistence type="predicted"/>
<dbReference type="InterPro" id="IPR025315">
    <property type="entry name" value="DUF4220"/>
</dbReference>